<evidence type="ECO:0000313" key="3">
    <source>
        <dbReference type="Proteomes" id="UP000635477"/>
    </source>
</evidence>
<comment type="caution">
    <text evidence="2">The sequence shown here is derived from an EMBL/GenBank/DDBJ whole genome shotgun (WGS) entry which is preliminary data.</text>
</comment>
<dbReference type="Pfam" id="PF24539">
    <property type="entry name" value="DUF7600"/>
    <property type="match status" value="1"/>
</dbReference>
<keyword evidence="3" id="KW-1185">Reference proteome</keyword>
<dbReference type="OrthoDB" id="5273847at2759"/>
<dbReference type="InterPro" id="IPR056021">
    <property type="entry name" value="DUF7600"/>
</dbReference>
<dbReference type="Gene3D" id="1.20.1280.50">
    <property type="match status" value="1"/>
</dbReference>
<name>A0A8H4UE70_9HYPO</name>
<evidence type="ECO:0000259" key="1">
    <source>
        <dbReference type="PROSITE" id="PS50181"/>
    </source>
</evidence>
<protein>
    <recommendedName>
        <fullName evidence="1">F-box domain-containing protein</fullName>
    </recommendedName>
</protein>
<feature type="domain" description="F-box" evidence="1">
    <location>
        <begin position="205"/>
        <end position="251"/>
    </location>
</feature>
<proteinExistence type="predicted"/>
<gene>
    <name evidence="2" type="ORF">FZEAL_8620</name>
</gene>
<dbReference type="AlphaFoldDB" id="A0A8H4UE70"/>
<dbReference type="EMBL" id="JABEYC010000746">
    <property type="protein sequence ID" value="KAF4974482.1"/>
    <property type="molecule type" value="Genomic_DNA"/>
</dbReference>
<dbReference type="InterPro" id="IPR036047">
    <property type="entry name" value="F-box-like_dom_sf"/>
</dbReference>
<dbReference type="PROSITE" id="PS50181">
    <property type="entry name" value="FBOX"/>
    <property type="match status" value="1"/>
</dbReference>
<accession>A0A8H4UE70</accession>
<dbReference type="Proteomes" id="UP000635477">
    <property type="component" value="Unassembled WGS sequence"/>
</dbReference>
<organism evidence="2 3">
    <name type="scientific">Fusarium zealandicum</name>
    <dbReference type="NCBI Taxonomy" id="1053134"/>
    <lineage>
        <taxon>Eukaryota</taxon>
        <taxon>Fungi</taxon>
        <taxon>Dikarya</taxon>
        <taxon>Ascomycota</taxon>
        <taxon>Pezizomycotina</taxon>
        <taxon>Sordariomycetes</taxon>
        <taxon>Hypocreomycetidae</taxon>
        <taxon>Hypocreales</taxon>
        <taxon>Nectriaceae</taxon>
        <taxon>Fusarium</taxon>
        <taxon>Fusarium staphyleae species complex</taxon>
    </lineage>
</organism>
<reference evidence="2" key="1">
    <citation type="journal article" date="2020" name="BMC Genomics">
        <title>Correction to: Identification and distribution of gene clusters required for synthesis of sphingolipid metabolism inhibitors in diverse species of the filamentous fungus Fusarium.</title>
        <authorList>
            <person name="Kim H.S."/>
            <person name="Lohmar J.M."/>
            <person name="Busman M."/>
            <person name="Brown D.W."/>
            <person name="Naumann T.A."/>
            <person name="Divon H.H."/>
            <person name="Lysoe E."/>
            <person name="Uhlig S."/>
            <person name="Proctor R.H."/>
        </authorList>
    </citation>
    <scope>NUCLEOTIDE SEQUENCE</scope>
    <source>
        <strain evidence="2">NRRL 22465</strain>
    </source>
</reference>
<evidence type="ECO:0000313" key="2">
    <source>
        <dbReference type="EMBL" id="KAF4974482.1"/>
    </source>
</evidence>
<sequence>MILANVHQILHDRLTLSVQVKHFPVRHIMQRFVLPTVEANAFANRNSAKLPMLISHNRSKTLLQLINSLLPDFIMCFKPWRYTLGNEKFVLVELSVDNKVGNIQFQDQSAVQALFDICRSQPVQWGVVNWGHDYGGLVGYDVDVENLFPGQEAKLRNEWPTDTAQTTDPMDISHLSHLVSRRADNHSANGHNTEFELEPRTPTSRDTFHRLPHEILLDIIVRLRSSDVTSFRLASRTIANIGMPDKFWHSRFWPGYEFEHIFELAHCQTARGQWKSVYYRARDLQSLPAMINRRRVWPLACQLSDLVARRLESRFYYGSLCKSFFNPDAKNENQTWHTAQSAIQPATVGFSEGSRSLCDASVVIEGPTSKAWASLVSLYGKNYISGLRFMQEDGDIVQLGSDHAAFIQDIKGGFDALKMVSLSVSSLESDMEKADRQSGGSFRVGESALWYPELPDSAFSLLGVEDTRLSLYLDHVPYSICLFGGKDGQLLPYLTKVTVWTIDRSYLGNYGDHTHIWAIEFHFDSPTDGIQTKMLGRIPEPDAIERHQYSILLDSRQGERISGIDTMYQDPRFVFALTIPPDITSNTREGTYFTETLRPTEGTIVGMFSVLKHNLVFQNLGVACI</sequence>
<dbReference type="InterPro" id="IPR001810">
    <property type="entry name" value="F-box_dom"/>
</dbReference>
<reference evidence="2" key="2">
    <citation type="submission" date="2020-05" db="EMBL/GenBank/DDBJ databases">
        <authorList>
            <person name="Kim H.-S."/>
            <person name="Proctor R.H."/>
            <person name="Brown D.W."/>
        </authorList>
    </citation>
    <scope>NUCLEOTIDE SEQUENCE</scope>
    <source>
        <strain evidence="2">NRRL 22465</strain>
    </source>
</reference>
<dbReference type="SUPFAM" id="SSF81383">
    <property type="entry name" value="F-box domain"/>
    <property type="match status" value="1"/>
</dbReference>